<dbReference type="VEuPathDB" id="TrichDB:TVAG_473380"/>
<feature type="coiled-coil region" evidence="1">
    <location>
        <begin position="98"/>
        <end position="139"/>
    </location>
</feature>
<accession>A2EUF5</accession>
<gene>
    <name evidence="2" type="ORF">TVAG_473380</name>
</gene>
<sequence>MDQKKQIYVAVPAFKVSGDAMDDAVLDAFAESMEIDVQKVKVLENNQNFFVFSDEINMDLATASKQIENSRNLLVNYDKSVHYITKLIRRYDTTRTKCIDVNQEVTALKTKNEELKQKLLELQKENAKRAEAVKKVEDNIRILAQKSQK</sequence>
<evidence type="ECO:0000256" key="1">
    <source>
        <dbReference type="SAM" id="Coils"/>
    </source>
</evidence>
<reference evidence="2" key="2">
    <citation type="journal article" date="2007" name="Science">
        <title>Draft genome sequence of the sexually transmitted pathogen Trichomonas vaginalis.</title>
        <authorList>
            <person name="Carlton J.M."/>
            <person name="Hirt R.P."/>
            <person name="Silva J.C."/>
            <person name="Delcher A.L."/>
            <person name="Schatz M."/>
            <person name="Zhao Q."/>
            <person name="Wortman J.R."/>
            <person name="Bidwell S.L."/>
            <person name="Alsmark U.C.M."/>
            <person name="Besteiro S."/>
            <person name="Sicheritz-Ponten T."/>
            <person name="Noel C.J."/>
            <person name="Dacks J.B."/>
            <person name="Foster P.G."/>
            <person name="Simillion C."/>
            <person name="Van de Peer Y."/>
            <person name="Miranda-Saavedra D."/>
            <person name="Barton G.J."/>
            <person name="Westrop G.D."/>
            <person name="Mueller S."/>
            <person name="Dessi D."/>
            <person name="Fiori P.L."/>
            <person name="Ren Q."/>
            <person name="Paulsen I."/>
            <person name="Zhang H."/>
            <person name="Bastida-Corcuera F.D."/>
            <person name="Simoes-Barbosa A."/>
            <person name="Brown M.T."/>
            <person name="Hayes R.D."/>
            <person name="Mukherjee M."/>
            <person name="Okumura C.Y."/>
            <person name="Schneider R."/>
            <person name="Smith A.J."/>
            <person name="Vanacova S."/>
            <person name="Villalvazo M."/>
            <person name="Haas B.J."/>
            <person name="Pertea M."/>
            <person name="Feldblyum T.V."/>
            <person name="Utterback T.R."/>
            <person name="Shu C.L."/>
            <person name="Osoegawa K."/>
            <person name="de Jong P.J."/>
            <person name="Hrdy I."/>
            <person name="Horvathova L."/>
            <person name="Zubacova Z."/>
            <person name="Dolezal P."/>
            <person name="Malik S.B."/>
            <person name="Logsdon J.M. Jr."/>
            <person name="Henze K."/>
            <person name="Gupta A."/>
            <person name="Wang C.C."/>
            <person name="Dunne R.L."/>
            <person name="Upcroft J.A."/>
            <person name="Upcroft P."/>
            <person name="White O."/>
            <person name="Salzberg S.L."/>
            <person name="Tang P."/>
            <person name="Chiu C.-H."/>
            <person name="Lee Y.-S."/>
            <person name="Embley T.M."/>
            <person name="Coombs G.H."/>
            <person name="Mottram J.C."/>
            <person name="Tachezy J."/>
            <person name="Fraser-Liggett C.M."/>
            <person name="Johnson P.J."/>
        </authorList>
    </citation>
    <scope>NUCLEOTIDE SEQUENCE [LARGE SCALE GENOMIC DNA]</scope>
    <source>
        <strain evidence="2">G3</strain>
    </source>
</reference>
<reference evidence="2" key="1">
    <citation type="submission" date="2006-10" db="EMBL/GenBank/DDBJ databases">
        <authorList>
            <person name="Amadeo P."/>
            <person name="Zhao Q."/>
            <person name="Wortman J."/>
            <person name="Fraser-Liggett C."/>
            <person name="Carlton J."/>
        </authorList>
    </citation>
    <scope>NUCLEOTIDE SEQUENCE</scope>
    <source>
        <strain evidence="2">G3</strain>
    </source>
</reference>
<evidence type="ECO:0000313" key="3">
    <source>
        <dbReference type="Proteomes" id="UP000001542"/>
    </source>
</evidence>
<organism evidence="2 3">
    <name type="scientific">Trichomonas vaginalis (strain ATCC PRA-98 / G3)</name>
    <dbReference type="NCBI Taxonomy" id="412133"/>
    <lineage>
        <taxon>Eukaryota</taxon>
        <taxon>Metamonada</taxon>
        <taxon>Parabasalia</taxon>
        <taxon>Trichomonadida</taxon>
        <taxon>Trichomonadidae</taxon>
        <taxon>Trichomonas</taxon>
    </lineage>
</organism>
<proteinExistence type="predicted"/>
<dbReference type="RefSeq" id="XP_001315937.1">
    <property type="nucleotide sequence ID" value="XM_001315902.1"/>
</dbReference>
<dbReference type="SMR" id="A2EUF5"/>
<name>A2EUF5_TRIV3</name>
<dbReference type="Proteomes" id="UP000001542">
    <property type="component" value="Unassembled WGS sequence"/>
</dbReference>
<dbReference type="VEuPathDB" id="TrichDB:TVAGG3_0317200"/>
<keyword evidence="3" id="KW-1185">Reference proteome</keyword>
<dbReference type="AlphaFoldDB" id="A2EUF5"/>
<dbReference type="EMBL" id="DS113496">
    <property type="protein sequence ID" value="EAY03714.1"/>
    <property type="molecule type" value="Genomic_DNA"/>
</dbReference>
<keyword evidence="1" id="KW-0175">Coiled coil</keyword>
<protein>
    <submittedName>
        <fullName evidence="2">Uncharacterized protein</fullName>
    </submittedName>
</protein>
<dbReference type="KEGG" id="tva:4761560"/>
<evidence type="ECO:0000313" key="2">
    <source>
        <dbReference type="EMBL" id="EAY03714.1"/>
    </source>
</evidence>
<dbReference type="InParanoid" id="A2EUF5"/>